<name>A0A0A9CYZ7_ARUDO</name>
<organism evidence="1">
    <name type="scientific">Arundo donax</name>
    <name type="common">Giant reed</name>
    <name type="synonym">Donax arundinaceus</name>
    <dbReference type="NCBI Taxonomy" id="35708"/>
    <lineage>
        <taxon>Eukaryota</taxon>
        <taxon>Viridiplantae</taxon>
        <taxon>Streptophyta</taxon>
        <taxon>Embryophyta</taxon>
        <taxon>Tracheophyta</taxon>
        <taxon>Spermatophyta</taxon>
        <taxon>Magnoliopsida</taxon>
        <taxon>Liliopsida</taxon>
        <taxon>Poales</taxon>
        <taxon>Poaceae</taxon>
        <taxon>PACMAD clade</taxon>
        <taxon>Arundinoideae</taxon>
        <taxon>Arundineae</taxon>
        <taxon>Arundo</taxon>
    </lineage>
</organism>
<protein>
    <submittedName>
        <fullName evidence="1">Uncharacterized protein</fullName>
    </submittedName>
</protein>
<accession>A0A0A9CYZ7</accession>
<sequence>MVDFGRPRFGAHATSLTQSLCICRAGKQSILQLPLLSFHTFTVLSQPPEASF</sequence>
<proteinExistence type="predicted"/>
<reference evidence="1" key="1">
    <citation type="submission" date="2014-09" db="EMBL/GenBank/DDBJ databases">
        <authorList>
            <person name="Magalhaes I.L.F."/>
            <person name="Oliveira U."/>
            <person name="Santos F.R."/>
            <person name="Vidigal T.H.D.A."/>
            <person name="Brescovit A.D."/>
            <person name="Santos A.J."/>
        </authorList>
    </citation>
    <scope>NUCLEOTIDE SEQUENCE</scope>
    <source>
        <tissue evidence="1">Shoot tissue taken approximately 20 cm above the soil surface</tissue>
    </source>
</reference>
<evidence type="ECO:0000313" key="1">
    <source>
        <dbReference type="EMBL" id="JAD79633.1"/>
    </source>
</evidence>
<dbReference type="EMBL" id="GBRH01218262">
    <property type="protein sequence ID" value="JAD79633.1"/>
    <property type="molecule type" value="Transcribed_RNA"/>
</dbReference>
<dbReference type="AlphaFoldDB" id="A0A0A9CYZ7"/>
<reference evidence="1" key="2">
    <citation type="journal article" date="2015" name="Data Brief">
        <title>Shoot transcriptome of the giant reed, Arundo donax.</title>
        <authorList>
            <person name="Barrero R.A."/>
            <person name="Guerrero F.D."/>
            <person name="Moolhuijzen P."/>
            <person name="Goolsby J.A."/>
            <person name="Tidwell J."/>
            <person name="Bellgard S.E."/>
            <person name="Bellgard M.I."/>
        </authorList>
    </citation>
    <scope>NUCLEOTIDE SEQUENCE</scope>
    <source>
        <tissue evidence="1">Shoot tissue taken approximately 20 cm above the soil surface</tissue>
    </source>
</reference>